<dbReference type="GO" id="GO:0016020">
    <property type="term" value="C:membrane"/>
    <property type="evidence" value="ECO:0007669"/>
    <property type="project" value="TreeGrafter"/>
</dbReference>
<dbReference type="AlphaFoldDB" id="A0A1G2CBW4"/>
<name>A0A1G2CBW4_9BACT</name>
<dbReference type="SUPFAM" id="SSF53474">
    <property type="entry name" value="alpha/beta-Hydrolases"/>
    <property type="match status" value="1"/>
</dbReference>
<evidence type="ECO:0000313" key="3">
    <source>
        <dbReference type="EMBL" id="OGY98893.1"/>
    </source>
</evidence>
<feature type="domain" description="AB hydrolase-1" evidence="2">
    <location>
        <begin position="24"/>
        <end position="165"/>
    </location>
</feature>
<comment type="caution">
    <text evidence="3">The sequence shown here is derived from an EMBL/GenBank/DDBJ whole genome shotgun (WGS) entry which is preliminary data.</text>
</comment>
<dbReference type="Gene3D" id="3.40.50.1820">
    <property type="entry name" value="alpha/beta hydrolase"/>
    <property type="match status" value="1"/>
</dbReference>
<evidence type="ECO:0000259" key="2">
    <source>
        <dbReference type="Pfam" id="PF00561"/>
    </source>
</evidence>
<sequence>MELTTKDNKRIAADYYPAENPRGWVVYLHMMPATKESWRSLAGFLAKNGYEGIAIDLRGHGASDGGPDGYEKFSDAEHQASTKDIEAALKHLEGAGAAPQRVAIVGASIGANLALQWLAEHEEYPCAVLLSAGANYRGIETEPLARDLRQGQRVLLAASRDDARAGGNNVEQNERLAAAVPAEAKAELLAYDTGGHGTVLLESHPDLAEKILGFIAAA</sequence>
<dbReference type="PANTHER" id="PTHR43798">
    <property type="entry name" value="MONOACYLGLYCEROL LIPASE"/>
    <property type="match status" value="1"/>
</dbReference>
<reference evidence="3 4" key="1">
    <citation type="journal article" date="2016" name="Nat. Commun.">
        <title>Thousands of microbial genomes shed light on interconnected biogeochemical processes in an aquifer system.</title>
        <authorList>
            <person name="Anantharaman K."/>
            <person name="Brown C.T."/>
            <person name="Hug L.A."/>
            <person name="Sharon I."/>
            <person name="Castelle C.J."/>
            <person name="Probst A.J."/>
            <person name="Thomas B.C."/>
            <person name="Singh A."/>
            <person name="Wilkins M.J."/>
            <person name="Karaoz U."/>
            <person name="Brodie E.L."/>
            <person name="Williams K.H."/>
            <person name="Hubbard S.S."/>
            <person name="Banfield J.F."/>
        </authorList>
    </citation>
    <scope>NUCLEOTIDE SEQUENCE [LARGE SCALE GENOMIC DNA]</scope>
</reference>
<dbReference type="GO" id="GO:0016787">
    <property type="term" value="F:hydrolase activity"/>
    <property type="evidence" value="ECO:0007669"/>
    <property type="project" value="UniProtKB-KW"/>
</dbReference>
<dbReference type="InterPro" id="IPR050266">
    <property type="entry name" value="AB_hydrolase_sf"/>
</dbReference>
<dbReference type="InterPro" id="IPR029058">
    <property type="entry name" value="AB_hydrolase_fold"/>
</dbReference>
<organism evidence="3 4">
    <name type="scientific">Candidatus Liptonbacteria bacterium RIFCSPHIGHO2_12_FULL_60_13</name>
    <dbReference type="NCBI Taxonomy" id="1798648"/>
    <lineage>
        <taxon>Bacteria</taxon>
        <taxon>Candidatus Liptoniibacteriota</taxon>
    </lineage>
</organism>
<proteinExistence type="predicted"/>
<dbReference type="EMBL" id="MHKY01000023">
    <property type="protein sequence ID" value="OGY98893.1"/>
    <property type="molecule type" value="Genomic_DNA"/>
</dbReference>
<dbReference type="Proteomes" id="UP000178796">
    <property type="component" value="Unassembled WGS sequence"/>
</dbReference>
<accession>A0A1G2CBW4</accession>
<dbReference type="PANTHER" id="PTHR43798:SF31">
    <property type="entry name" value="AB HYDROLASE SUPERFAMILY PROTEIN YCLE"/>
    <property type="match status" value="1"/>
</dbReference>
<dbReference type="Pfam" id="PF00561">
    <property type="entry name" value="Abhydrolase_1"/>
    <property type="match status" value="1"/>
</dbReference>
<keyword evidence="1" id="KW-0378">Hydrolase</keyword>
<dbReference type="InterPro" id="IPR000073">
    <property type="entry name" value="AB_hydrolase_1"/>
</dbReference>
<evidence type="ECO:0000313" key="4">
    <source>
        <dbReference type="Proteomes" id="UP000178796"/>
    </source>
</evidence>
<gene>
    <name evidence="3" type="ORF">A3E09_02020</name>
</gene>
<protein>
    <recommendedName>
        <fullName evidence="2">AB hydrolase-1 domain-containing protein</fullName>
    </recommendedName>
</protein>
<evidence type="ECO:0000256" key="1">
    <source>
        <dbReference type="ARBA" id="ARBA00022801"/>
    </source>
</evidence>